<feature type="transmembrane region" description="Helical" evidence="13">
    <location>
        <begin position="176"/>
        <end position="201"/>
    </location>
</feature>
<name>A0A0N0P7S1_LEPSE</name>
<gene>
    <name evidence="15" type="ORF">ABL78_1832</name>
</gene>
<keyword evidence="7" id="KW-0851">Voltage-gated channel</keyword>
<sequence length="1556" mass="173129">MQYFLLCSSRINDFQTWTPAAVVEVNRDAVTFGCMQPNSVIRESCRRVVTHAYTLIVWVALVCFSTGMALAIQPRYDMGDATYKILFALQVVCVAFFWLRMLAEIVASGLFEGRHSFLRSLWNWLELAVNVFAILQLIPPTFHIRWMRAFAAARPLRFFVFAPWWRHLLVPLARGFPYICDILSVFVLCSFALGLIGVFSVGKELYQRCYITQVRSAGSADVYGGLPLPFLLRNVTNACGAGFGCPNLGPGVTVECLSNPADYRNPFFTYQNVGAAFLKMLKVASLDMWHEDLEEMMNVKGSAAALYLVAVVAVSQFLLVVAMTVVYNAYAHLDSWFMQSAVTAVAAEDRQRKDCGMQCVPPGQHSQQQSLWLRSSHSYGAAYAVDVADSDDGGMSGEHETVVDGGSAPGLTAYSTALGTPMADPRYTRDFFRSVHVNGFWAGLRSLEQTTTPGQGAEPLVRVAATIVDSLPSIVFMMVLSIGNLVLLAIVSVYTAETHARGVRRASSAMAIYFLLPFVLKLIGFGVTRTLMDVWNYADVLGAISGILELAAPHLFDYRMVGSLRVLRYLHAAKHFFAFHRYHHQLWYLLSLVLLGVVIMLLYTLVGMQLFSSAYVASADGIVKNGDFTTLWTGLLACFRAFTGDLWTRYLTMASANTSIATSALFFVSLEAIAMLLFGLEYSIFFRSFRDAARDEDLLSLRDFPPLLLLPQMKEGGASAEMASGRAVDAAHKVRDVDECHLVALRRRQQLRAKTVFWIDSVKLLRVQRDAFFLISPFNPLRRLLLRFFGSLFYFLLSTFCVALGLIALFFERRHLTAQRERVLRAINIVYFVVFCIEMVLKWVAYGLFFPGVTHNNGSDEDNARTMPAYFREPLNWIDFIANGTAVAGIAYAPLRVGRVIRTVRLCTTQERPNKAFLMLIASLRHVAKTVPLILFLYAGFAVAGMQLFAGGLHHCTDPAVKRKVDCHGMYNTTVTTYTSKTLLQQPRVWERAAFHYDAFGPALLSVFTLTTVNHYGRFMDDAMAIVGNDAAMSYNHAGYFVLFFILALLLIRFYALRGVAAVLAAKLRRPTMESVGTALLTLQQTRFVVSRQSIAYMLYINSCLSPLSFRISSWCHRILTAYPVNGSDPLFCCLLNVVLLIACGFLAATHAYQPLWQEQMLLAVECVGVAACGVELLLNVVAYGVAHFLKAPRLIDVVLFGLMMAGVSVATLRFLRVALLVKLIKTSNIAMQLLPVARHVRLLSSALAVYLLALITYAVVGVLVFGDVAPRGPYLTDKRNFSTVSGALLVLFGCSTLDQWHLVMHACFDGAPCRSDPSAICGHTRAAVPFFVSFVVVANVLAVQLVFAAMVNAFTVPLYVDVIQPFLQVRRTWLKYVGAEQPTCDFDTFLRFLPHLPPSLTDGLINEKGSESSMIAFLSSLRLPLDDQLQLRYQDLLRGLAYRKYKSGLMRAGAESYRRAALLSLSAGEYYRQLLRERYCDEITRLAQTKVDAVHLNDIEGSPDGVGEHEAFRTPHEGYTVPRGTLPIPSSNVFLYTFPEEINDKAATSPPPQLR</sequence>
<feature type="domain" description="Ion transport" evidence="14">
    <location>
        <begin position="57"/>
        <end position="323"/>
    </location>
</feature>
<dbReference type="PANTHER" id="PTHR45628">
    <property type="entry name" value="VOLTAGE-DEPENDENT CALCIUM CHANNEL TYPE A SUBUNIT ALPHA-1"/>
    <property type="match status" value="1"/>
</dbReference>
<evidence type="ECO:0000256" key="12">
    <source>
        <dbReference type="ARBA" id="ARBA00023303"/>
    </source>
</evidence>
<evidence type="ECO:0000256" key="6">
    <source>
        <dbReference type="ARBA" id="ARBA00022837"/>
    </source>
</evidence>
<feature type="transmembrane region" description="Helical" evidence="13">
    <location>
        <begin position="660"/>
        <end position="680"/>
    </location>
</feature>
<evidence type="ECO:0000256" key="8">
    <source>
        <dbReference type="ARBA" id="ARBA00022989"/>
    </source>
</evidence>
<dbReference type="Gene3D" id="1.10.287.70">
    <property type="match status" value="4"/>
</dbReference>
<feature type="transmembrane region" description="Helical" evidence="13">
    <location>
        <begin position="788"/>
        <end position="811"/>
    </location>
</feature>
<keyword evidence="2" id="KW-0813">Transport</keyword>
<evidence type="ECO:0000256" key="1">
    <source>
        <dbReference type="ARBA" id="ARBA00004141"/>
    </source>
</evidence>
<feature type="transmembrane region" description="Helical" evidence="13">
    <location>
        <begin position="305"/>
        <end position="330"/>
    </location>
</feature>
<keyword evidence="3" id="KW-0109">Calcium transport</keyword>
<evidence type="ECO:0000256" key="9">
    <source>
        <dbReference type="ARBA" id="ARBA00023065"/>
    </source>
</evidence>
<feature type="transmembrane region" description="Helical" evidence="13">
    <location>
        <begin position="121"/>
        <end position="139"/>
    </location>
</feature>
<feature type="transmembrane region" description="Helical" evidence="13">
    <location>
        <begin position="1130"/>
        <end position="1149"/>
    </location>
</feature>
<evidence type="ECO:0000313" key="15">
    <source>
        <dbReference type="EMBL" id="KPI89096.1"/>
    </source>
</evidence>
<dbReference type="EMBL" id="LJSK01000032">
    <property type="protein sequence ID" value="KPI89096.1"/>
    <property type="molecule type" value="Genomic_DNA"/>
</dbReference>
<evidence type="ECO:0000256" key="7">
    <source>
        <dbReference type="ARBA" id="ARBA00022882"/>
    </source>
</evidence>
<accession>A0A0N0P7S1</accession>
<evidence type="ECO:0000256" key="13">
    <source>
        <dbReference type="SAM" id="Phobius"/>
    </source>
</evidence>
<feature type="transmembrane region" description="Helical" evidence="13">
    <location>
        <begin position="1243"/>
        <end position="1267"/>
    </location>
</feature>
<keyword evidence="12" id="KW-0407">Ion channel</keyword>
<feature type="transmembrane region" description="Helical" evidence="13">
    <location>
        <begin position="586"/>
        <end position="611"/>
    </location>
</feature>
<keyword evidence="10 13" id="KW-0472">Membrane</keyword>
<dbReference type="GO" id="GO:0098703">
    <property type="term" value="P:calcium ion import across plasma membrane"/>
    <property type="evidence" value="ECO:0007669"/>
    <property type="project" value="TreeGrafter"/>
</dbReference>
<organism evidence="15 16">
    <name type="scientific">Leptomonas seymouri</name>
    <dbReference type="NCBI Taxonomy" id="5684"/>
    <lineage>
        <taxon>Eukaryota</taxon>
        <taxon>Discoba</taxon>
        <taxon>Euglenozoa</taxon>
        <taxon>Kinetoplastea</taxon>
        <taxon>Metakinetoplastina</taxon>
        <taxon>Trypanosomatida</taxon>
        <taxon>Trypanosomatidae</taxon>
        <taxon>Leishmaniinae</taxon>
        <taxon>Leptomonas</taxon>
    </lineage>
</organism>
<feature type="domain" description="Ion transport" evidence="14">
    <location>
        <begin position="794"/>
        <end position="1051"/>
    </location>
</feature>
<protein>
    <recommendedName>
        <fullName evidence="14">Ion transport domain-containing protein</fullName>
    </recommendedName>
</protein>
<evidence type="ECO:0000256" key="4">
    <source>
        <dbReference type="ARBA" id="ARBA00022673"/>
    </source>
</evidence>
<evidence type="ECO:0000313" key="16">
    <source>
        <dbReference type="Proteomes" id="UP000038009"/>
    </source>
</evidence>
<comment type="subcellular location">
    <subcellularLocation>
        <location evidence="1">Membrane</location>
        <topology evidence="1">Multi-pass membrane protein</topology>
    </subcellularLocation>
</comment>
<dbReference type="Gene3D" id="1.20.120.350">
    <property type="entry name" value="Voltage-gated potassium channels. Chain C"/>
    <property type="match status" value="4"/>
</dbReference>
<evidence type="ECO:0000259" key="14">
    <source>
        <dbReference type="Pfam" id="PF00520"/>
    </source>
</evidence>
<comment type="caution">
    <text evidence="15">The sequence shown here is derived from an EMBL/GenBank/DDBJ whole genome shotgun (WGS) entry which is preliminary data.</text>
</comment>
<feature type="transmembrane region" description="Helical" evidence="13">
    <location>
        <begin position="1161"/>
        <end position="1186"/>
    </location>
</feature>
<dbReference type="SUPFAM" id="SSF81324">
    <property type="entry name" value="Voltage-gated potassium channels"/>
    <property type="match status" value="2"/>
</dbReference>
<feature type="transmembrane region" description="Helical" evidence="13">
    <location>
        <begin position="877"/>
        <end position="895"/>
    </location>
</feature>
<feature type="domain" description="Ion transport" evidence="14">
    <location>
        <begin position="1130"/>
        <end position="1355"/>
    </location>
</feature>
<evidence type="ECO:0000256" key="5">
    <source>
        <dbReference type="ARBA" id="ARBA00022692"/>
    </source>
</evidence>
<dbReference type="Pfam" id="PF00520">
    <property type="entry name" value="Ion_trans"/>
    <property type="match status" value="4"/>
</dbReference>
<reference evidence="15 16" key="1">
    <citation type="journal article" date="2015" name="PLoS Pathog.">
        <title>Leptomonas seymouri: Adaptations to the Dixenous Life Cycle Analyzed by Genome Sequencing, Transcriptome Profiling and Co-infection with Leishmania donovani.</title>
        <authorList>
            <person name="Kraeva N."/>
            <person name="Butenko A."/>
            <person name="Hlavacova J."/>
            <person name="Kostygov A."/>
            <person name="Myskova J."/>
            <person name="Grybchuk D."/>
            <person name="Lestinova T."/>
            <person name="Votypka J."/>
            <person name="Volf P."/>
            <person name="Opperdoes F."/>
            <person name="Flegontov P."/>
            <person name="Lukes J."/>
            <person name="Yurchenko V."/>
        </authorList>
    </citation>
    <scope>NUCLEOTIDE SEQUENCE [LARGE SCALE GENOMIC DNA]</scope>
    <source>
        <strain evidence="15 16">ATCC 30220</strain>
    </source>
</reference>
<feature type="transmembrane region" description="Helical" evidence="13">
    <location>
        <begin position="1040"/>
        <end position="1065"/>
    </location>
</feature>
<keyword evidence="4" id="KW-0107">Calcium channel</keyword>
<feature type="transmembrane region" description="Helical" evidence="13">
    <location>
        <begin position="52"/>
        <end position="71"/>
    </location>
</feature>
<evidence type="ECO:0000256" key="2">
    <source>
        <dbReference type="ARBA" id="ARBA00022448"/>
    </source>
</evidence>
<dbReference type="OrthoDB" id="272031at2759"/>
<dbReference type="Proteomes" id="UP000038009">
    <property type="component" value="Unassembled WGS sequence"/>
</dbReference>
<feature type="transmembrane region" description="Helical" evidence="13">
    <location>
        <begin position="823"/>
        <end position="845"/>
    </location>
</feature>
<feature type="domain" description="Ion transport" evidence="14">
    <location>
        <begin position="475"/>
        <end position="677"/>
    </location>
</feature>
<evidence type="ECO:0000256" key="10">
    <source>
        <dbReference type="ARBA" id="ARBA00023136"/>
    </source>
</evidence>
<dbReference type="VEuPathDB" id="TriTrypDB:Lsey_0032_0400"/>
<keyword evidence="5 13" id="KW-0812">Transmembrane</keyword>
<feature type="transmembrane region" description="Helical" evidence="13">
    <location>
        <begin position="1198"/>
        <end position="1222"/>
    </location>
</feature>
<keyword evidence="11" id="KW-0325">Glycoprotein</keyword>
<feature type="transmembrane region" description="Helical" evidence="13">
    <location>
        <begin position="83"/>
        <end position="101"/>
    </location>
</feature>
<dbReference type="GO" id="GO:0005891">
    <property type="term" value="C:voltage-gated calcium channel complex"/>
    <property type="evidence" value="ECO:0007669"/>
    <property type="project" value="TreeGrafter"/>
</dbReference>
<keyword evidence="8 13" id="KW-1133">Transmembrane helix</keyword>
<keyword evidence="16" id="KW-1185">Reference proteome</keyword>
<dbReference type="InterPro" id="IPR027359">
    <property type="entry name" value="Volt_channel_dom_sf"/>
</dbReference>
<dbReference type="InterPro" id="IPR050599">
    <property type="entry name" value="VDCC_alpha-1_subunit"/>
</dbReference>
<feature type="transmembrane region" description="Helical" evidence="13">
    <location>
        <begin position="1287"/>
        <end position="1309"/>
    </location>
</feature>
<evidence type="ECO:0000256" key="11">
    <source>
        <dbReference type="ARBA" id="ARBA00023180"/>
    </source>
</evidence>
<dbReference type="InterPro" id="IPR005821">
    <property type="entry name" value="Ion_trans_dom"/>
</dbReference>
<keyword evidence="6" id="KW-0106">Calcium</keyword>
<feature type="transmembrane region" description="Helical" evidence="13">
    <location>
        <begin position="508"/>
        <end position="528"/>
    </location>
</feature>
<feature type="transmembrane region" description="Helical" evidence="13">
    <location>
        <begin position="474"/>
        <end position="496"/>
    </location>
</feature>
<feature type="transmembrane region" description="Helical" evidence="13">
    <location>
        <begin position="1329"/>
        <end position="1352"/>
    </location>
</feature>
<dbReference type="PANTHER" id="PTHR45628:SF7">
    <property type="entry name" value="VOLTAGE-DEPENDENT CALCIUM CHANNEL TYPE A SUBUNIT ALPHA-1"/>
    <property type="match status" value="1"/>
</dbReference>
<keyword evidence="9" id="KW-0406">Ion transport</keyword>
<proteinExistence type="predicted"/>
<evidence type="ECO:0000256" key="3">
    <source>
        <dbReference type="ARBA" id="ARBA00022568"/>
    </source>
</evidence>
<dbReference type="GO" id="GO:0008331">
    <property type="term" value="F:high voltage-gated calcium channel activity"/>
    <property type="evidence" value="ECO:0007669"/>
    <property type="project" value="TreeGrafter"/>
</dbReference>
<dbReference type="OMA" id="IRIVRIM"/>